<keyword evidence="2" id="KW-0472">Membrane</keyword>
<evidence type="ECO:0000256" key="1">
    <source>
        <dbReference type="SAM" id="MobiDB-lite"/>
    </source>
</evidence>
<keyword evidence="3" id="KW-1185">Reference proteome</keyword>
<feature type="region of interest" description="Disordered" evidence="1">
    <location>
        <begin position="67"/>
        <end position="95"/>
    </location>
</feature>
<dbReference type="AlphaFoldDB" id="A0A6P5RE55"/>
<proteinExistence type="predicted"/>
<evidence type="ECO:0000256" key="2">
    <source>
        <dbReference type="SAM" id="Phobius"/>
    </source>
</evidence>
<keyword evidence="2" id="KW-0812">Transmembrane</keyword>
<sequence length="125" mass="14254">MTVSNVYTRSLGSMPYQHWFLGPVLASSLVWSLNVFCGVWISRELQRFTHQAFSHYEDTVHHVWKARQQEHEGAAHTASAVRKPRERAGNAGPQLPRSSFHLFSTRSQPMRCCHSCSGSWGHPHI</sequence>
<gene>
    <name evidence="4" type="primary">LOC110311949</name>
</gene>
<dbReference type="RefSeq" id="XP_021041188.1">
    <property type="nucleotide sequence ID" value="XM_021185529.1"/>
</dbReference>
<keyword evidence="2" id="KW-1133">Transmembrane helix</keyword>
<dbReference type="Proteomes" id="UP000515126">
    <property type="component" value="Chromosome 16"/>
</dbReference>
<name>A0A6P5RE55_MUSCR</name>
<feature type="transmembrane region" description="Helical" evidence="2">
    <location>
        <begin position="20"/>
        <end position="41"/>
    </location>
</feature>
<evidence type="ECO:0000313" key="3">
    <source>
        <dbReference type="Proteomes" id="UP000515126"/>
    </source>
</evidence>
<evidence type="ECO:0000313" key="4">
    <source>
        <dbReference type="RefSeq" id="XP_021041188.1"/>
    </source>
</evidence>
<dbReference type="GeneID" id="110311949"/>
<organism evidence="3 4">
    <name type="scientific">Mus caroli</name>
    <name type="common">Ryukyu mouse</name>
    <name type="synonym">Ricefield mouse</name>
    <dbReference type="NCBI Taxonomy" id="10089"/>
    <lineage>
        <taxon>Eukaryota</taxon>
        <taxon>Metazoa</taxon>
        <taxon>Chordata</taxon>
        <taxon>Craniata</taxon>
        <taxon>Vertebrata</taxon>
        <taxon>Euteleostomi</taxon>
        <taxon>Mammalia</taxon>
        <taxon>Eutheria</taxon>
        <taxon>Euarchontoglires</taxon>
        <taxon>Glires</taxon>
        <taxon>Rodentia</taxon>
        <taxon>Myomorpha</taxon>
        <taxon>Muroidea</taxon>
        <taxon>Muridae</taxon>
        <taxon>Murinae</taxon>
        <taxon>Mus</taxon>
        <taxon>Mus</taxon>
    </lineage>
</organism>
<accession>A0A6P5RE55</accession>
<reference evidence="4" key="1">
    <citation type="submission" date="2025-08" db="UniProtKB">
        <authorList>
            <consortium name="RefSeq"/>
        </authorList>
    </citation>
    <scope>IDENTIFICATION</scope>
</reference>
<dbReference type="KEGG" id="mcal:110311949"/>
<protein>
    <submittedName>
        <fullName evidence="4">Uncharacterized protein LOC110311949</fullName>
    </submittedName>
</protein>